<dbReference type="GeneID" id="43670547"/>
<reference evidence="1 2" key="1">
    <citation type="submission" date="2019-04" db="EMBL/GenBank/DDBJ databases">
        <authorList>
            <consortium name="DOE Joint Genome Institute"/>
            <person name="Mondo S."/>
            <person name="Kjaerbolling I."/>
            <person name="Vesth T."/>
            <person name="Frisvad J.C."/>
            <person name="Nybo J.L."/>
            <person name="Theobald S."/>
            <person name="Kildgaard S."/>
            <person name="Isbrandt T."/>
            <person name="Kuo A."/>
            <person name="Sato A."/>
            <person name="Lyhne E.K."/>
            <person name="Kogle M.E."/>
            <person name="Wiebenga A."/>
            <person name="Kun R.S."/>
            <person name="Lubbers R.J."/>
            <person name="Makela M.R."/>
            <person name="Barry K."/>
            <person name="Chovatia M."/>
            <person name="Clum A."/>
            <person name="Daum C."/>
            <person name="Haridas S."/>
            <person name="He G."/>
            <person name="LaButti K."/>
            <person name="Lipzen A."/>
            <person name="Riley R."/>
            <person name="Salamov A."/>
            <person name="Simmons B.A."/>
            <person name="Magnuson J.K."/>
            <person name="Henrissat B."/>
            <person name="Mortensen U.H."/>
            <person name="Larsen T.O."/>
            <person name="Devries R.P."/>
            <person name="Grigoriev I.V."/>
            <person name="Machida M."/>
            <person name="Baker S.E."/>
            <person name="Andersen M.R."/>
            <person name="Cantor M.N."/>
            <person name="Hua S.X."/>
        </authorList>
    </citation>
    <scope>NUCLEOTIDE SEQUENCE [LARGE SCALE GENOMIC DNA]</scope>
    <source>
        <strain evidence="1 2">CBS 119388</strain>
    </source>
</reference>
<dbReference type="InterPro" id="IPR009003">
    <property type="entry name" value="Peptidase_S1_PA"/>
</dbReference>
<name>A0A5N7DSG3_9EURO</name>
<evidence type="ECO:0000313" key="1">
    <source>
        <dbReference type="EMBL" id="KAE8409410.1"/>
    </source>
</evidence>
<accession>A0A5N7DSG3</accession>
<organism evidence="1 2">
    <name type="scientific">Aspergillus pseudonomiae</name>
    <dbReference type="NCBI Taxonomy" id="1506151"/>
    <lineage>
        <taxon>Eukaryota</taxon>
        <taxon>Fungi</taxon>
        <taxon>Dikarya</taxon>
        <taxon>Ascomycota</taxon>
        <taxon>Pezizomycotina</taxon>
        <taxon>Eurotiomycetes</taxon>
        <taxon>Eurotiomycetidae</taxon>
        <taxon>Eurotiales</taxon>
        <taxon>Aspergillaceae</taxon>
        <taxon>Aspergillus</taxon>
        <taxon>Aspergillus subgen. Circumdati</taxon>
    </lineage>
</organism>
<dbReference type="Proteomes" id="UP000325579">
    <property type="component" value="Unassembled WGS sequence"/>
</dbReference>
<gene>
    <name evidence="1" type="ORF">BDV37DRAFT_277764</name>
</gene>
<keyword evidence="2" id="KW-1185">Reference proteome</keyword>
<protein>
    <submittedName>
        <fullName evidence="1">Uncharacterized protein</fullName>
    </submittedName>
</protein>
<sequence>MPVRRRIPTPDPIPMDSIITPLVPTGIISTETGGLLRAGGPRLCELPYNSHDIRIRQIPFYTIQSIIQTLNICASIGFVECTPCYDDSAEPIPTLQVCVDPRKNEARKDWLNAAQELYDLLCRYGLEYITVDIIDCRLEQGPSMFICEPTDAIFSKWDIVRQHILHSVDVSGFQLLGCYRMGYETRTENCKPTILVTVDPEFERDWGIAKQEIRNILNRLKLAVDVQIFKDHSIFCARRPSIQSELNSRCPVHMEDCPRVATIGHSVGAHNSDRYGTFGGWLNIRQKPDSEWEQFGLTCRHCIFDDPFKDFVIPDPRAETLEHVGDNRLSLPESAQEVDCPSYGEIKMYIDGLKKTISDLKKEHSYPSLEELRLCRDPLDDLSEACWKRLRAPIDGYEGWIAELEAYCDSNMHRFGKIWAHSGDSTRRTTTVMDWALLKPYPTRAYPSNKFGGFANQHDPRSLKVENGFIEDSIVLHHSDLLHKSGCITNTTTGQYNMLATTVFTVTANGQLRTTNEHSVICKKKKSDFEPGDSGSLLFTESGAMVGMGFGAQVGGQIVVFTHVDDLIADIKSQTGVDQVTFYTQEWTDEVCEKD</sequence>
<dbReference type="EMBL" id="ML736739">
    <property type="protein sequence ID" value="KAE8409410.1"/>
    <property type="molecule type" value="Genomic_DNA"/>
</dbReference>
<dbReference type="OrthoDB" id="5424209at2759"/>
<dbReference type="AlphaFoldDB" id="A0A5N7DSG3"/>
<dbReference type="SUPFAM" id="SSF50494">
    <property type="entry name" value="Trypsin-like serine proteases"/>
    <property type="match status" value="1"/>
</dbReference>
<dbReference type="RefSeq" id="XP_031946729.1">
    <property type="nucleotide sequence ID" value="XM_032085856.1"/>
</dbReference>
<proteinExistence type="predicted"/>
<evidence type="ECO:0000313" key="2">
    <source>
        <dbReference type="Proteomes" id="UP000325579"/>
    </source>
</evidence>